<organism evidence="2 3">
    <name type="scientific">Sanguibacter suaedae</name>
    <dbReference type="NCBI Taxonomy" id="2795737"/>
    <lineage>
        <taxon>Bacteria</taxon>
        <taxon>Bacillati</taxon>
        <taxon>Actinomycetota</taxon>
        <taxon>Actinomycetes</taxon>
        <taxon>Micrococcales</taxon>
        <taxon>Sanguibacteraceae</taxon>
        <taxon>Sanguibacter</taxon>
    </lineage>
</organism>
<keyword evidence="1" id="KW-0812">Transmembrane</keyword>
<proteinExistence type="predicted"/>
<evidence type="ECO:0000256" key="1">
    <source>
        <dbReference type="SAM" id="Phobius"/>
    </source>
</evidence>
<evidence type="ECO:0000313" key="3">
    <source>
        <dbReference type="Proteomes" id="UP000602087"/>
    </source>
</evidence>
<dbReference type="Proteomes" id="UP000602087">
    <property type="component" value="Unassembled WGS sequence"/>
</dbReference>
<accession>A0A934I6J8</accession>
<dbReference type="EMBL" id="JAEINH010000021">
    <property type="protein sequence ID" value="MBI9116238.1"/>
    <property type="molecule type" value="Genomic_DNA"/>
</dbReference>
<comment type="caution">
    <text evidence="2">The sequence shown here is derived from an EMBL/GenBank/DDBJ whole genome shotgun (WGS) entry which is preliminary data.</text>
</comment>
<feature type="transmembrane region" description="Helical" evidence="1">
    <location>
        <begin position="39"/>
        <end position="59"/>
    </location>
</feature>
<gene>
    <name evidence="2" type="ORF">JAV76_14585</name>
</gene>
<keyword evidence="1" id="KW-1133">Transmembrane helix</keyword>
<protein>
    <submittedName>
        <fullName evidence="2">DUF3180 family protein</fullName>
    </submittedName>
</protein>
<evidence type="ECO:0000313" key="2">
    <source>
        <dbReference type="EMBL" id="MBI9116238.1"/>
    </source>
</evidence>
<dbReference type="Pfam" id="PF11377">
    <property type="entry name" value="DUF3180"/>
    <property type="match status" value="1"/>
</dbReference>
<keyword evidence="3" id="KW-1185">Reference proteome</keyword>
<dbReference type="InterPro" id="IPR021517">
    <property type="entry name" value="DUF3180"/>
</dbReference>
<reference evidence="2" key="1">
    <citation type="submission" date="2020-12" db="EMBL/GenBank/DDBJ databases">
        <title>Sanguibacter suaedae sp. nov., isolated from Suaeda aralocaspica.</title>
        <authorList>
            <person name="Ma Q."/>
        </authorList>
    </citation>
    <scope>NUCLEOTIDE SEQUENCE</scope>
    <source>
        <strain evidence="2">YZGR15</strain>
    </source>
</reference>
<keyword evidence="1" id="KW-0472">Membrane</keyword>
<name>A0A934I6J8_9MICO</name>
<feature type="transmembrane region" description="Helical" evidence="1">
    <location>
        <begin position="80"/>
        <end position="104"/>
    </location>
</feature>
<sequence length="160" mass="16502">MGRTRVSTLALIAGGVLVVGWGGLALLSRRGNYLAPVPWAVTILLLLLAAVVLWAARAVRAYLRGDRPNLDPLRAARTAALAKAAAVAGALLVGWYGAQVLLALQEIAFEPQQDRALAAGAACVAAVVLTAAGLVGEGHCRLPPPDEGDALDMRQDGAHD</sequence>
<feature type="transmembrane region" description="Helical" evidence="1">
    <location>
        <begin position="7"/>
        <end position="27"/>
    </location>
</feature>
<feature type="transmembrane region" description="Helical" evidence="1">
    <location>
        <begin position="116"/>
        <end position="135"/>
    </location>
</feature>
<dbReference type="AlphaFoldDB" id="A0A934I6J8"/>